<proteinExistence type="predicted"/>
<evidence type="ECO:0000313" key="1">
    <source>
        <dbReference type="EMBL" id="JAD45727.1"/>
    </source>
</evidence>
<organism evidence="1">
    <name type="scientific">Arundo donax</name>
    <name type="common">Giant reed</name>
    <name type="synonym">Donax arundinaceus</name>
    <dbReference type="NCBI Taxonomy" id="35708"/>
    <lineage>
        <taxon>Eukaryota</taxon>
        <taxon>Viridiplantae</taxon>
        <taxon>Streptophyta</taxon>
        <taxon>Embryophyta</taxon>
        <taxon>Tracheophyta</taxon>
        <taxon>Spermatophyta</taxon>
        <taxon>Magnoliopsida</taxon>
        <taxon>Liliopsida</taxon>
        <taxon>Poales</taxon>
        <taxon>Poaceae</taxon>
        <taxon>PACMAD clade</taxon>
        <taxon>Arundinoideae</taxon>
        <taxon>Arundineae</taxon>
        <taxon>Arundo</taxon>
    </lineage>
</organism>
<dbReference type="EMBL" id="GBRH01252168">
    <property type="protein sequence ID" value="JAD45727.1"/>
    <property type="molecule type" value="Transcribed_RNA"/>
</dbReference>
<accession>A0A0A9AF70</accession>
<name>A0A0A9AF70_ARUDO</name>
<reference evidence="1" key="2">
    <citation type="journal article" date="2015" name="Data Brief">
        <title>Shoot transcriptome of the giant reed, Arundo donax.</title>
        <authorList>
            <person name="Barrero R.A."/>
            <person name="Guerrero F.D."/>
            <person name="Moolhuijzen P."/>
            <person name="Goolsby J.A."/>
            <person name="Tidwell J."/>
            <person name="Bellgard S.E."/>
            <person name="Bellgard M.I."/>
        </authorList>
    </citation>
    <scope>NUCLEOTIDE SEQUENCE</scope>
    <source>
        <tissue evidence="1">Shoot tissue taken approximately 20 cm above the soil surface</tissue>
    </source>
</reference>
<sequence>MLFYVSREKNPSYDHNKKAGALKRSCGPLFSSLMGNSSSTSTATTTSTTLKPFVLRFASCLISGKVTILPLFSSHNASTMLIRRIAMAITIGSSLMEPCLHLMACKGPHTSALVACSAA</sequence>
<reference evidence="1" key="1">
    <citation type="submission" date="2014-09" db="EMBL/GenBank/DDBJ databases">
        <authorList>
            <person name="Magalhaes I.L.F."/>
            <person name="Oliveira U."/>
            <person name="Santos F.R."/>
            <person name="Vidigal T.H.D.A."/>
            <person name="Brescovit A.D."/>
            <person name="Santos A.J."/>
        </authorList>
    </citation>
    <scope>NUCLEOTIDE SEQUENCE</scope>
    <source>
        <tissue evidence="1">Shoot tissue taken approximately 20 cm above the soil surface</tissue>
    </source>
</reference>
<dbReference type="AlphaFoldDB" id="A0A0A9AF70"/>
<protein>
    <submittedName>
        <fullName evidence="1">CSLF3-cellulose synthase-like family F</fullName>
    </submittedName>
</protein>